<dbReference type="EMBL" id="BAAAVM010000001">
    <property type="protein sequence ID" value="GAA3116541.1"/>
    <property type="molecule type" value="Genomic_DNA"/>
</dbReference>
<name>A0ABP6MJE4_9ACTN</name>
<dbReference type="RefSeq" id="WP_345046237.1">
    <property type="nucleotide sequence ID" value="NZ_BAAAVM010000001.1"/>
</dbReference>
<protein>
    <submittedName>
        <fullName evidence="1">Uncharacterized protein</fullName>
    </submittedName>
</protein>
<comment type="caution">
    <text evidence="1">The sequence shown here is derived from an EMBL/GenBank/DDBJ whole genome shotgun (WGS) entry which is preliminary data.</text>
</comment>
<accession>A0ABP6MJE4</accession>
<proteinExistence type="predicted"/>
<keyword evidence="2" id="KW-1185">Reference proteome</keyword>
<evidence type="ECO:0000313" key="2">
    <source>
        <dbReference type="Proteomes" id="UP001500893"/>
    </source>
</evidence>
<organism evidence="1 2">
    <name type="scientific">Streptomyces rameus</name>
    <dbReference type="NCBI Taxonomy" id="68261"/>
    <lineage>
        <taxon>Bacteria</taxon>
        <taxon>Bacillati</taxon>
        <taxon>Actinomycetota</taxon>
        <taxon>Actinomycetes</taxon>
        <taxon>Kitasatosporales</taxon>
        <taxon>Streptomycetaceae</taxon>
        <taxon>Streptomyces</taxon>
    </lineage>
</organism>
<gene>
    <name evidence="1" type="ORF">GCM10010521_00410</name>
</gene>
<evidence type="ECO:0000313" key="1">
    <source>
        <dbReference type="EMBL" id="GAA3116541.1"/>
    </source>
</evidence>
<sequence>MNQDRGQRAAFCSALPYLREYLTAQGRAAELRDAVTAVLADTPVQDALAGLGIPRYVLEDGATVRGEEPGPGDIIPDPVPRAEGERYSCPDGWCGRHEVREPGGPVPGGGHCWLRDRALVLTRA</sequence>
<dbReference type="Proteomes" id="UP001500893">
    <property type="component" value="Unassembled WGS sequence"/>
</dbReference>
<reference evidence="2" key="1">
    <citation type="journal article" date="2019" name="Int. J. Syst. Evol. Microbiol.">
        <title>The Global Catalogue of Microorganisms (GCM) 10K type strain sequencing project: providing services to taxonomists for standard genome sequencing and annotation.</title>
        <authorList>
            <consortium name="The Broad Institute Genomics Platform"/>
            <consortium name="The Broad Institute Genome Sequencing Center for Infectious Disease"/>
            <person name="Wu L."/>
            <person name="Ma J."/>
        </authorList>
    </citation>
    <scope>NUCLEOTIDE SEQUENCE [LARGE SCALE GENOMIC DNA]</scope>
    <source>
        <strain evidence="2">JCM 11574</strain>
    </source>
</reference>